<feature type="domain" description="Response regulatory" evidence="19">
    <location>
        <begin position="546"/>
        <end position="666"/>
    </location>
</feature>
<sequence>MTEHERGDRAQTGVAGVTPAEYEYNTLMRLLGVSVSKHLLDEHFTLIWANEFYYELIGWPKDEYEAKFHNRPDLYYQADPEEWQKLSETVLQALAAGQEGYRLLSRIRRKNGDYVWVQFSARFAEEYIDGYQVAYSTLNNVDDLVKMQREQSVTYESLPGFVAKYRIDAAGEGLHLSLLSANSRFMEYFGEEDRQNAQSLYNRNLRENIEMLNEQRDRILAGEPLHFTMHVASRDGQALWLQVNATCVDWQEGSPVYLVIFIDITDVTELREMQRKLIAQTEALKDALSVAEQANRAKSDFLSRMSHEIRTPMNAIIGMTTIAAAYIEDRKRVEDCLEKIGYSSKHLMTLINDVLDMSKIDAGKMQISHEPFNLETIVESITSIIYPQAEDKGLIFNVPLVDLTSTFLIGDGLRLNQVLLNLLSNAVKFTPKGGTVRLRIRQMWRRAGRVRLGFAVSDTGIGMSQDFLGHIFDPFEQERVNAGQTYGGTGLGMPITKNLVTLMGGTISVKSKPDQGTTFTVELDFDLPEQENEVPEQKHQAVQSLKVLVADDDRDSCIHSTLLLQNLGIQSDWVQTGRECVEKVGRAYQSGAGYDVCLVDWRMPDMDGIEATRRMREIVGQDTLIIIITAYDWGAIEKNARAAGANAFLAKPIFASTLYNALLSVTGIGKAVLRPSASGSFQWPELNGRHVLLVEDNDINREIAMELLKMSGITVDCARDGQEAVDKFQANGEDYDLILMDVQMPVLDGYQATGAIRRSGHPRALSVPIIAMTADAFHEDVVRAADAGMDGHLAKPIEPELLYQTLADMFAGN</sequence>
<keyword evidence="9" id="KW-0547">Nucleotide-binding</keyword>
<dbReference type="SUPFAM" id="SSF55874">
    <property type="entry name" value="ATPase domain of HSP90 chaperone/DNA topoisomerase II/histidine kinase"/>
    <property type="match status" value="1"/>
</dbReference>
<dbReference type="Pfam" id="PF00512">
    <property type="entry name" value="HisKA"/>
    <property type="match status" value="1"/>
</dbReference>
<evidence type="ECO:0000256" key="14">
    <source>
        <dbReference type="ARBA" id="ARBA00023136"/>
    </source>
</evidence>
<comment type="caution">
    <text evidence="21">The sequence shown here is derived from an EMBL/GenBank/DDBJ whole genome shotgun (WGS) entry which is preliminary data.</text>
</comment>
<dbReference type="InterPro" id="IPR000014">
    <property type="entry name" value="PAS"/>
</dbReference>
<feature type="modified residue" description="4-aspartylphosphate" evidence="17">
    <location>
        <position position="600"/>
    </location>
</feature>
<evidence type="ECO:0000313" key="21">
    <source>
        <dbReference type="EMBL" id="RGX31038.1"/>
    </source>
</evidence>
<dbReference type="Gene3D" id="1.10.287.130">
    <property type="match status" value="1"/>
</dbReference>
<evidence type="ECO:0000256" key="5">
    <source>
        <dbReference type="ARBA" id="ARBA00018672"/>
    </source>
</evidence>
<keyword evidence="14" id="KW-0472">Membrane</keyword>
<dbReference type="CDD" id="cd17546">
    <property type="entry name" value="REC_hyHK_CKI1_RcsC-like"/>
    <property type="match status" value="2"/>
</dbReference>
<evidence type="ECO:0000259" key="20">
    <source>
        <dbReference type="PROSITE" id="PS50113"/>
    </source>
</evidence>
<keyword evidence="12" id="KW-1133">Transmembrane helix</keyword>
<dbReference type="InterPro" id="IPR035965">
    <property type="entry name" value="PAS-like_dom_sf"/>
</dbReference>
<dbReference type="SUPFAM" id="SSF47384">
    <property type="entry name" value="Homodimeric domain of signal transducing histidine kinase"/>
    <property type="match status" value="1"/>
</dbReference>
<dbReference type="GO" id="GO:0000155">
    <property type="term" value="F:phosphorelay sensor kinase activity"/>
    <property type="evidence" value="ECO:0007669"/>
    <property type="project" value="InterPro"/>
</dbReference>
<dbReference type="FunFam" id="1.10.287.130:FF:000004">
    <property type="entry name" value="Ethylene receptor 1"/>
    <property type="match status" value="1"/>
</dbReference>
<feature type="modified residue" description="4-aspartylphosphate" evidence="17">
    <location>
        <position position="741"/>
    </location>
</feature>
<dbReference type="InterPro" id="IPR004358">
    <property type="entry name" value="Sig_transdc_His_kin-like_C"/>
</dbReference>
<dbReference type="SMART" id="SM00388">
    <property type="entry name" value="HisKA"/>
    <property type="match status" value="1"/>
</dbReference>
<dbReference type="InterPro" id="IPR013655">
    <property type="entry name" value="PAS_fold_3"/>
</dbReference>
<dbReference type="Proteomes" id="UP000283880">
    <property type="component" value="Unassembled WGS sequence"/>
</dbReference>
<evidence type="ECO:0000256" key="9">
    <source>
        <dbReference type="ARBA" id="ARBA00022741"/>
    </source>
</evidence>
<dbReference type="Pfam" id="PF00072">
    <property type="entry name" value="Response_reg"/>
    <property type="match status" value="2"/>
</dbReference>
<evidence type="ECO:0000256" key="12">
    <source>
        <dbReference type="ARBA" id="ARBA00022989"/>
    </source>
</evidence>
<dbReference type="CDD" id="cd16922">
    <property type="entry name" value="HATPase_EvgS-ArcB-TorS-like"/>
    <property type="match status" value="1"/>
</dbReference>
<evidence type="ECO:0000256" key="15">
    <source>
        <dbReference type="ARBA" id="ARBA00024867"/>
    </source>
</evidence>
<evidence type="ECO:0000256" key="6">
    <source>
        <dbReference type="ARBA" id="ARBA00022553"/>
    </source>
</evidence>
<evidence type="ECO:0000313" key="22">
    <source>
        <dbReference type="Proteomes" id="UP000283880"/>
    </source>
</evidence>
<protein>
    <recommendedName>
        <fullName evidence="16">Circadian input-output histidine kinase CikA</fullName>
        <ecNumber evidence="4">2.7.13.3</ecNumber>
    </recommendedName>
    <alternativeName>
        <fullName evidence="5">Stage 0 sporulation protein A homolog</fullName>
    </alternativeName>
</protein>
<dbReference type="InterPro" id="IPR000700">
    <property type="entry name" value="PAS-assoc_C"/>
</dbReference>
<comment type="subcellular location">
    <subcellularLocation>
        <location evidence="2">Membrane</location>
    </subcellularLocation>
</comment>
<dbReference type="GO" id="GO:0016020">
    <property type="term" value="C:membrane"/>
    <property type="evidence" value="ECO:0007669"/>
    <property type="project" value="UniProtKB-SubCell"/>
</dbReference>
<dbReference type="Gene3D" id="3.30.450.20">
    <property type="entry name" value="PAS domain"/>
    <property type="match status" value="2"/>
</dbReference>
<feature type="domain" description="Histidine kinase" evidence="18">
    <location>
        <begin position="304"/>
        <end position="527"/>
    </location>
</feature>
<dbReference type="PROSITE" id="PS50113">
    <property type="entry name" value="PAC"/>
    <property type="match status" value="1"/>
</dbReference>
<dbReference type="RefSeq" id="WP_117777252.1">
    <property type="nucleotide sequence ID" value="NZ_BAABXR010000001.1"/>
</dbReference>
<dbReference type="CDD" id="cd00082">
    <property type="entry name" value="HisKA"/>
    <property type="match status" value="1"/>
</dbReference>
<accession>A0A413FIF5</accession>
<dbReference type="InterPro" id="IPR011006">
    <property type="entry name" value="CheY-like_superfamily"/>
</dbReference>
<dbReference type="InterPro" id="IPR036890">
    <property type="entry name" value="HATPase_C_sf"/>
</dbReference>
<keyword evidence="7" id="KW-0808">Transferase</keyword>
<dbReference type="PRINTS" id="PR00344">
    <property type="entry name" value="BCTRLSENSOR"/>
</dbReference>
<dbReference type="InterPro" id="IPR003661">
    <property type="entry name" value="HisK_dim/P_dom"/>
</dbReference>
<name>A0A413FIF5_9FIRM</name>
<feature type="domain" description="Response regulatory" evidence="19">
    <location>
        <begin position="690"/>
        <end position="810"/>
    </location>
</feature>
<proteinExistence type="inferred from homology"/>
<keyword evidence="13" id="KW-0902">Two-component regulatory system</keyword>
<comment type="catalytic activity">
    <reaction evidence="1">
        <text>ATP + protein L-histidine = ADP + protein N-phospho-L-histidine.</text>
        <dbReference type="EC" id="2.7.13.3"/>
    </reaction>
</comment>
<dbReference type="Pfam" id="PF08447">
    <property type="entry name" value="PAS_3"/>
    <property type="match status" value="1"/>
</dbReference>
<organism evidence="21 22">
    <name type="scientific">Enterocloster asparagiformis</name>
    <dbReference type="NCBI Taxonomy" id="333367"/>
    <lineage>
        <taxon>Bacteria</taxon>
        <taxon>Bacillati</taxon>
        <taxon>Bacillota</taxon>
        <taxon>Clostridia</taxon>
        <taxon>Lachnospirales</taxon>
        <taxon>Lachnospiraceae</taxon>
        <taxon>Enterocloster</taxon>
    </lineage>
</organism>
<dbReference type="InterPro" id="IPR003594">
    <property type="entry name" value="HATPase_dom"/>
</dbReference>
<evidence type="ECO:0000256" key="3">
    <source>
        <dbReference type="ARBA" id="ARBA00006402"/>
    </source>
</evidence>
<dbReference type="Gene3D" id="3.40.50.2300">
    <property type="match status" value="2"/>
</dbReference>
<dbReference type="PROSITE" id="PS50110">
    <property type="entry name" value="RESPONSE_REGULATORY"/>
    <property type="match status" value="2"/>
</dbReference>
<dbReference type="InterPro" id="IPR001789">
    <property type="entry name" value="Sig_transdc_resp-reg_receiver"/>
</dbReference>
<gene>
    <name evidence="21" type="ORF">DWV29_06520</name>
</gene>
<evidence type="ECO:0000256" key="2">
    <source>
        <dbReference type="ARBA" id="ARBA00004370"/>
    </source>
</evidence>
<dbReference type="InterPro" id="IPR005467">
    <property type="entry name" value="His_kinase_dom"/>
</dbReference>
<dbReference type="Pfam" id="PF02518">
    <property type="entry name" value="HATPase_c"/>
    <property type="match status" value="1"/>
</dbReference>
<evidence type="ECO:0000256" key="17">
    <source>
        <dbReference type="PROSITE-ProRule" id="PRU00169"/>
    </source>
</evidence>
<keyword evidence="10 21" id="KW-0418">Kinase</keyword>
<dbReference type="Gene3D" id="3.30.565.10">
    <property type="entry name" value="Histidine kinase-like ATPase, C-terminal domain"/>
    <property type="match status" value="1"/>
</dbReference>
<evidence type="ECO:0000256" key="16">
    <source>
        <dbReference type="ARBA" id="ARBA00074306"/>
    </source>
</evidence>
<keyword evidence="11" id="KW-0067">ATP-binding</keyword>
<dbReference type="GO" id="GO:0005524">
    <property type="term" value="F:ATP binding"/>
    <property type="evidence" value="ECO:0007669"/>
    <property type="project" value="UniProtKB-KW"/>
</dbReference>
<comment type="similarity">
    <text evidence="3">In the N-terminal section; belongs to the phytochrome family.</text>
</comment>
<evidence type="ECO:0000256" key="13">
    <source>
        <dbReference type="ARBA" id="ARBA00023012"/>
    </source>
</evidence>
<dbReference type="AlphaFoldDB" id="A0A413FIF5"/>
<keyword evidence="8" id="KW-0812">Transmembrane</keyword>
<dbReference type="InterPro" id="IPR036097">
    <property type="entry name" value="HisK_dim/P_sf"/>
</dbReference>
<evidence type="ECO:0000256" key="7">
    <source>
        <dbReference type="ARBA" id="ARBA00022679"/>
    </source>
</evidence>
<dbReference type="CDD" id="cd00130">
    <property type="entry name" value="PAS"/>
    <property type="match status" value="1"/>
</dbReference>
<dbReference type="PROSITE" id="PS50109">
    <property type="entry name" value="HIS_KIN"/>
    <property type="match status" value="1"/>
</dbReference>
<evidence type="ECO:0000256" key="10">
    <source>
        <dbReference type="ARBA" id="ARBA00022777"/>
    </source>
</evidence>
<dbReference type="FunFam" id="3.30.565.10:FF:000010">
    <property type="entry name" value="Sensor histidine kinase RcsC"/>
    <property type="match status" value="1"/>
</dbReference>
<evidence type="ECO:0000256" key="11">
    <source>
        <dbReference type="ARBA" id="ARBA00022840"/>
    </source>
</evidence>
<comment type="function">
    <text evidence="15">May play the central regulatory role in sporulation. It may be an element of the effector pathway responsible for the activation of sporulation genes in response to nutritional stress. Spo0A may act in concert with spo0H (a sigma factor) to control the expression of some genes that are critical to the sporulation process.</text>
</comment>
<keyword evidence="6 17" id="KW-0597">Phosphoprotein</keyword>
<evidence type="ECO:0000259" key="19">
    <source>
        <dbReference type="PROSITE" id="PS50110"/>
    </source>
</evidence>
<dbReference type="SUPFAM" id="SSF55785">
    <property type="entry name" value="PYP-like sensor domain (PAS domain)"/>
    <property type="match status" value="2"/>
</dbReference>
<dbReference type="SMART" id="SM00448">
    <property type="entry name" value="REC"/>
    <property type="match status" value="2"/>
</dbReference>
<dbReference type="PANTHER" id="PTHR45339:SF3">
    <property type="entry name" value="HISTIDINE KINASE"/>
    <property type="match status" value="1"/>
</dbReference>
<dbReference type="PANTHER" id="PTHR45339">
    <property type="entry name" value="HYBRID SIGNAL TRANSDUCTION HISTIDINE KINASE J"/>
    <property type="match status" value="1"/>
</dbReference>
<dbReference type="SUPFAM" id="SSF52172">
    <property type="entry name" value="CheY-like"/>
    <property type="match status" value="2"/>
</dbReference>
<dbReference type="EMBL" id="QSBM01000004">
    <property type="protein sequence ID" value="RGX31038.1"/>
    <property type="molecule type" value="Genomic_DNA"/>
</dbReference>
<evidence type="ECO:0000256" key="4">
    <source>
        <dbReference type="ARBA" id="ARBA00012438"/>
    </source>
</evidence>
<evidence type="ECO:0000256" key="8">
    <source>
        <dbReference type="ARBA" id="ARBA00022692"/>
    </source>
</evidence>
<evidence type="ECO:0000256" key="1">
    <source>
        <dbReference type="ARBA" id="ARBA00000085"/>
    </source>
</evidence>
<dbReference type="SMART" id="SM00387">
    <property type="entry name" value="HATPase_c"/>
    <property type="match status" value="1"/>
</dbReference>
<reference evidence="21 22" key="1">
    <citation type="submission" date="2018-08" db="EMBL/GenBank/DDBJ databases">
        <title>A genome reference for cultivated species of the human gut microbiota.</title>
        <authorList>
            <person name="Zou Y."/>
            <person name="Xue W."/>
            <person name="Luo G."/>
        </authorList>
    </citation>
    <scope>NUCLEOTIDE SEQUENCE [LARGE SCALE GENOMIC DNA]</scope>
    <source>
        <strain evidence="21 22">AF04-15</strain>
    </source>
</reference>
<dbReference type="EC" id="2.7.13.3" evidence="4"/>
<dbReference type="OrthoDB" id="9790669at2"/>
<feature type="domain" description="PAC" evidence="20">
    <location>
        <begin position="225"/>
        <end position="279"/>
    </location>
</feature>
<evidence type="ECO:0000259" key="18">
    <source>
        <dbReference type="PROSITE" id="PS50109"/>
    </source>
</evidence>